<dbReference type="SUPFAM" id="SSF46785">
    <property type="entry name" value="Winged helix' DNA-binding domain"/>
    <property type="match status" value="1"/>
</dbReference>
<keyword evidence="4" id="KW-0804">Transcription</keyword>
<dbReference type="GO" id="GO:0005829">
    <property type="term" value="C:cytosol"/>
    <property type="evidence" value="ECO:0007669"/>
    <property type="project" value="TreeGrafter"/>
</dbReference>
<gene>
    <name evidence="6" type="ORF">LCGC14_0086270</name>
</gene>
<dbReference type="SUPFAM" id="SSF53850">
    <property type="entry name" value="Periplasmic binding protein-like II"/>
    <property type="match status" value="1"/>
</dbReference>
<dbReference type="InterPro" id="IPR050950">
    <property type="entry name" value="HTH-type_LysR_regulators"/>
</dbReference>
<protein>
    <recommendedName>
        <fullName evidence="5">HTH lysR-type domain-containing protein</fullName>
    </recommendedName>
</protein>
<keyword evidence="3" id="KW-0238">DNA-binding</keyword>
<comment type="caution">
    <text evidence="6">The sequence shown here is derived from an EMBL/GenBank/DDBJ whole genome shotgun (WGS) entry which is preliminary data.</text>
</comment>
<dbReference type="PRINTS" id="PR00039">
    <property type="entry name" value="HTHLYSR"/>
</dbReference>
<dbReference type="InterPro" id="IPR012787">
    <property type="entry name" value="TF_PcaQ"/>
</dbReference>
<evidence type="ECO:0000313" key="6">
    <source>
        <dbReference type="EMBL" id="KKO04269.1"/>
    </source>
</evidence>
<name>A0A0F9YIL1_9ZZZZ</name>
<dbReference type="EMBL" id="LAZR01000023">
    <property type="protein sequence ID" value="KKO04269.1"/>
    <property type="molecule type" value="Genomic_DNA"/>
</dbReference>
<keyword evidence="2" id="KW-0805">Transcription regulation</keyword>
<organism evidence="6">
    <name type="scientific">marine sediment metagenome</name>
    <dbReference type="NCBI Taxonomy" id="412755"/>
    <lineage>
        <taxon>unclassified sequences</taxon>
        <taxon>metagenomes</taxon>
        <taxon>ecological metagenomes</taxon>
    </lineage>
</organism>
<dbReference type="InterPro" id="IPR036390">
    <property type="entry name" value="WH_DNA-bd_sf"/>
</dbReference>
<evidence type="ECO:0000256" key="2">
    <source>
        <dbReference type="ARBA" id="ARBA00023015"/>
    </source>
</evidence>
<dbReference type="Gene3D" id="1.10.10.10">
    <property type="entry name" value="Winged helix-like DNA-binding domain superfamily/Winged helix DNA-binding domain"/>
    <property type="match status" value="1"/>
</dbReference>
<comment type="similarity">
    <text evidence="1">Belongs to the LysR transcriptional regulatory family.</text>
</comment>
<dbReference type="GO" id="GO:0003677">
    <property type="term" value="F:DNA binding"/>
    <property type="evidence" value="ECO:0007669"/>
    <property type="project" value="UniProtKB-KW"/>
</dbReference>
<evidence type="ECO:0000259" key="5">
    <source>
        <dbReference type="PROSITE" id="PS50931"/>
    </source>
</evidence>
<dbReference type="PANTHER" id="PTHR30419:SF8">
    <property type="entry name" value="NITROGEN ASSIMILATION TRANSCRIPTIONAL ACTIVATOR-RELATED"/>
    <property type="match status" value="1"/>
</dbReference>
<evidence type="ECO:0000256" key="4">
    <source>
        <dbReference type="ARBA" id="ARBA00023163"/>
    </source>
</evidence>
<dbReference type="GO" id="GO:0003700">
    <property type="term" value="F:DNA-binding transcription factor activity"/>
    <property type="evidence" value="ECO:0007669"/>
    <property type="project" value="InterPro"/>
</dbReference>
<dbReference type="Pfam" id="PF00126">
    <property type="entry name" value="HTH_1"/>
    <property type="match status" value="1"/>
</dbReference>
<dbReference type="AlphaFoldDB" id="A0A0F9YIL1"/>
<dbReference type="InterPro" id="IPR000847">
    <property type="entry name" value="LysR_HTH_N"/>
</dbReference>
<reference evidence="6" key="1">
    <citation type="journal article" date="2015" name="Nature">
        <title>Complex archaea that bridge the gap between prokaryotes and eukaryotes.</title>
        <authorList>
            <person name="Spang A."/>
            <person name="Saw J.H."/>
            <person name="Jorgensen S.L."/>
            <person name="Zaremba-Niedzwiedzka K."/>
            <person name="Martijn J."/>
            <person name="Lind A.E."/>
            <person name="van Eijk R."/>
            <person name="Schleper C."/>
            <person name="Guy L."/>
            <person name="Ettema T.J."/>
        </authorList>
    </citation>
    <scope>NUCLEOTIDE SEQUENCE</scope>
</reference>
<dbReference type="InterPro" id="IPR005119">
    <property type="entry name" value="LysR_subst-bd"/>
</dbReference>
<dbReference type="GO" id="GO:0019619">
    <property type="term" value="P:3,4-dihydroxybenzoate catabolic process"/>
    <property type="evidence" value="ECO:0007669"/>
    <property type="project" value="InterPro"/>
</dbReference>
<evidence type="ECO:0000256" key="3">
    <source>
        <dbReference type="ARBA" id="ARBA00023125"/>
    </source>
</evidence>
<dbReference type="Pfam" id="PF03466">
    <property type="entry name" value="LysR_substrate"/>
    <property type="match status" value="1"/>
</dbReference>
<dbReference type="PANTHER" id="PTHR30419">
    <property type="entry name" value="HTH-TYPE TRANSCRIPTIONAL REGULATOR YBHD"/>
    <property type="match status" value="1"/>
</dbReference>
<feature type="domain" description="HTH lysR-type" evidence="5">
    <location>
        <begin position="6"/>
        <end position="63"/>
    </location>
</feature>
<sequence length="310" mass="34323">MLNARIKLRHLQAFLEVARQRSFARAAERLAISQPGISKTIRELEDTLAVSLFERTPLGVSLSQAGLTLLRHAGPAVRALEEGVNALQSQQKGADWLRIGALSTVESQLVPEALQRWQPNTTTERGAQVLTGTSAFLLSRLRRGELDIVVGRMTEAREIHDLNFEHLYYERLQLVVRHDHPLLALPTLTAESISTYPWVVPPPQTTLRHQVDSFCVRHAIVLPPQRIETLSLALGQRYALTGDAIWIAPEEAVRTVIGSRKLCELALPMELHGGSVGICSNRSLRPTLTAEAFCEALREVAADIVAGHRD</sequence>
<dbReference type="PROSITE" id="PS50931">
    <property type="entry name" value="HTH_LYSR"/>
    <property type="match status" value="1"/>
</dbReference>
<dbReference type="Gene3D" id="3.40.190.290">
    <property type="match status" value="1"/>
</dbReference>
<dbReference type="FunFam" id="1.10.10.10:FF:000001">
    <property type="entry name" value="LysR family transcriptional regulator"/>
    <property type="match status" value="1"/>
</dbReference>
<accession>A0A0F9YIL1</accession>
<dbReference type="InterPro" id="IPR036388">
    <property type="entry name" value="WH-like_DNA-bd_sf"/>
</dbReference>
<evidence type="ECO:0000256" key="1">
    <source>
        <dbReference type="ARBA" id="ARBA00009437"/>
    </source>
</evidence>
<dbReference type="NCBIfam" id="TIGR02424">
    <property type="entry name" value="TF_pcaQ"/>
    <property type="match status" value="1"/>
</dbReference>
<proteinExistence type="inferred from homology"/>
<dbReference type="GO" id="GO:0045893">
    <property type="term" value="P:positive regulation of DNA-templated transcription"/>
    <property type="evidence" value="ECO:0007669"/>
    <property type="project" value="InterPro"/>
</dbReference>